<proteinExistence type="predicted"/>
<evidence type="ECO:0000313" key="3">
    <source>
        <dbReference type="Proteomes" id="UP000179920"/>
    </source>
</evidence>
<evidence type="ECO:0000256" key="1">
    <source>
        <dbReference type="SAM" id="MobiDB-lite"/>
    </source>
</evidence>
<gene>
    <name evidence="2" type="ORF">UBRO_21025</name>
</gene>
<evidence type="ECO:0000313" key="2">
    <source>
        <dbReference type="EMBL" id="SAM86416.1"/>
    </source>
</evidence>
<sequence>MTADSTLYLVSSRSVLVPQLVYPIHTTLKYKHLTPQCSGLGERTSIHSSDTHPIPRFMCMAPLMHVQGLLRRPRETRLVPLCICLQAVTNRPDEVAEYLTASQTLSEAKVLETTSGMEAYQQAAKDARIQGRENKQQYKQEQAAAMEGMSQN</sequence>
<feature type="region of interest" description="Disordered" evidence="1">
    <location>
        <begin position="127"/>
        <end position="152"/>
    </location>
</feature>
<organism evidence="2 3">
    <name type="scientific">Ustilago bromivora</name>
    <dbReference type="NCBI Taxonomy" id="307758"/>
    <lineage>
        <taxon>Eukaryota</taxon>
        <taxon>Fungi</taxon>
        <taxon>Dikarya</taxon>
        <taxon>Basidiomycota</taxon>
        <taxon>Ustilaginomycotina</taxon>
        <taxon>Ustilaginomycetes</taxon>
        <taxon>Ustilaginales</taxon>
        <taxon>Ustilaginaceae</taxon>
        <taxon>Ustilago</taxon>
    </lineage>
</organism>
<feature type="compositionally biased region" description="Basic and acidic residues" evidence="1">
    <location>
        <begin position="127"/>
        <end position="138"/>
    </location>
</feature>
<reference evidence="3" key="1">
    <citation type="submission" date="2016-04" db="EMBL/GenBank/DDBJ databases">
        <authorList>
            <person name="Guldener U."/>
            <person name="Guldener U."/>
        </authorList>
    </citation>
    <scope>NUCLEOTIDE SEQUENCE [LARGE SCALE GENOMIC DNA]</scope>
    <source>
        <strain evidence="3">UB2112</strain>
    </source>
</reference>
<dbReference type="Proteomes" id="UP000179920">
    <property type="component" value="Chromosome XXIII"/>
</dbReference>
<accession>A0A1K0HMI4</accession>
<dbReference type="AlphaFoldDB" id="A0A1K0HMI4"/>
<name>A0A1K0HMI4_9BASI</name>
<dbReference type="EMBL" id="LT558139">
    <property type="protein sequence ID" value="SAM86416.1"/>
    <property type="molecule type" value="Genomic_DNA"/>
</dbReference>
<protein>
    <submittedName>
        <fullName evidence="2">Uncharacterized protein</fullName>
    </submittedName>
</protein>